<name>A0A5N7BZU4_PETAA</name>
<dbReference type="EMBL" id="ML735299">
    <property type="protein sequence ID" value="KAE8387108.1"/>
    <property type="molecule type" value="Genomic_DNA"/>
</dbReference>
<organism evidence="2">
    <name type="scientific">Petromyces alliaceus</name>
    <name type="common">Aspergillus alliaceus</name>
    <dbReference type="NCBI Taxonomy" id="209559"/>
    <lineage>
        <taxon>Eukaryota</taxon>
        <taxon>Fungi</taxon>
        <taxon>Dikarya</taxon>
        <taxon>Ascomycota</taxon>
        <taxon>Pezizomycotina</taxon>
        <taxon>Eurotiomycetes</taxon>
        <taxon>Eurotiomycetidae</taxon>
        <taxon>Eurotiales</taxon>
        <taxon>Aspergillaceae</taxon>
        <taxon>Aspergillus</taxon>
        <taxon>Aspergillus subgen. Circumdati</taxon>
    </lineage>
</organism>
<protein>
    <submittedName>
        <fullName evidence="2">Uncharacterized protein</fullName>
    </submittedName>
</protein>
<dbReference type="Proteomes" id="UP000326877">
    <property type="component" value="Unassembled WGS sequence"/>
</dbReference>
<dbReference type="OrthoDB" id="4961018at2759"/>
<accession>A0A5N7BZU4</accession>
<evidence type="ECO:0000313" key="2">
    <source>
        <dbReference type="EMBL" id="KAE8387108.1"/>
    </source>
</evidence>
<gene>
    <name evidence="2" type="ORF">BDV23DRAFT_196019</name>
</gene>
<keyword evidence="1" id="KW-0472">Membrane</keyword>
<evidence type="ECO:0000256" key="1">
    <source>
        <dbReference type="SAM" id="Phobius"/>
    </source>
</evidence>
<keyword evidence="1" id="KW-1133">Transmembrane helix</keyword>
<keyword evidence="1" id="KW-0812">Transmembrane</keyword>
<sequence>MITTVSSTAPQHTSQTALLHPTMTSLTRFAKWSGLTRLPQKHIDAAAKLAESEINILMDNGDFSDLIKNEEDNKVFCTGAAKGLVSPEYAEHLKEVSNAAVDVLYLKIAQIDRIYRSDFGPTLIRNQLALTDRFNDLIIPFCFNKDLSVDAHNDARAMEGKFNNLQINFTSFIADFPVWAKYREEELNREIAQAIEELEQLRKKIVSRNISILTLGGVAFLPVLTVLAACSGILGSFVMFGGLIALGVGAAAILIDVGKHKLEVFRVNVSMLLSVWISVSADTRIISRYLDGALDMAQVTHSICTYLSSTELDKC</sequence>
<dbReference type="AlphaFoldDB" id="A0A5N7BZU4"/>
<reference evidence="2" key="1">
    <citation type="submission" date="2019-04" db="EMBL/GenBank/DDBJ databases">
        <title>Friends and foes A comparative genomics studyof 23 Aspergillus species from section Flavi.</title>
        <authorList>
            <consortium name="DOE Joint Genome Institute"/>
            <person name="Kjaerbolling I."/>
            <person name="Vesth T."/>
            <person name="Frisvad J.C."/>
            <person name="Nybo J.L."/>
            <person name="Theobald S."/>
            <person name="Kildgaard S."/>
            <person name="Isbrandt T."/>
            <person name="Kuo A."/>
            <person name="Sato A."/>
            <person name="Lyhne E.K."/>
            <person name="Kogle M.E."/>
            <person name="Wiebenga A."/>
            <person name="Kun R.S."/>
            <person name="Lubbers R.J."/>
            <person name="Makela M.R."/>
            <person name="Barry K."/>
            <person name="Chovatia M."/>
            <person name="Clum A."/>
            <person name="Daum C."/>
            <person name="Haridas S."/>
            <person name="He G."/>
            <person name="LaButti K."/>
            <person name="Lipzen A."/>
            <person name="Mondo S."/>
            <person name="Riley R."/>
            <person name="Salamov A."/>
            <person name="Simmons B.A."/>
            <person name="Magnuson J.K."/>
            <person name="Henrissat B."/>
            <person name="Mortensen U.H."/>
            <person name="Larsen T.O."/>
            <person name="Devries R.P."/>
            <person name="Grigoriev I.V."/>
            <person name="Machida M."/>
            <person name="Baker S.E."/>
            <person name="Andersen M.R."/>
        </authorList>
    </citation>
    <scope>NUCLEOTIDE SEQUENCE [LARGE SCALE GENOMIC DNA]</scope>
    <source>
        <strain evidence="2">IBT 14317</strain>
    </source>
</reference>
<feature type="transmembrane region" description="Helical" evidence="1">
    <location>
        <begin position="234"/>
        <end position="255"/>
    </location>
</feature>
<feature type="transmembrane region" description="Helical" evidence="1">
    <location>
        <begin position="210"/>
        <end position="228"/>
    </location>
</feature>
<proteinExistence type="predicted"/>